<dbReference type="InterPro" id="IPR001296">
    <property type="entry name" value="Glyco_trans_1"/>
</dbReference>
<dbReference type="AlphaFoldDB" id="A0A9X2FEJ6"/>
<dbReference type="PANTHER" id="PTHR12526">
    <property type="entry name" value="GLYCOSYLTRANSFERASE"/>
    <property type="match status" value="1"/>
</dbReference>
<dbReference type="SUPFAM" id="SSF48208">
    <property type="entry name" value="Six-hairpin glycosidases"/>
    <property type="match status" value="1"/>
</dbReference>
<evidence type="ECO:0000313" key="5">
    <source>
        <dbReference type="Proteomes" id="UP001155241"/>
    </source>
</evidence>
<comment type="caution">
    <text evidence="4">The sequence shown here is derived from an EMBL/GenBank/DDBJ whole genome shotgun (WGS) entry which is preliminary data.</text>
</comment>
<dbReference type="GO" id="GO:0005975">
    <property type="term" value="P:carbohydrate metabolic process"/>
    <property type="evidence" value="ECO:0007669"/>
    <property type="project" value="InterPro"/>
</dbReference>
<dbReference type="CDD" id="cd03822">
    <property type="entry name" value="GT4_mannosyltransferase-like"/>
    <property type="match status" value="1"/>
</dbReference>
<dbReference type="Pfam" id="PF13439">
    <property type="entry name" value="Glyco_transf_4"/>
    <property type="match status" value="1"/>
</dbReference>
<organism evidence="4 5">
    <name type="scientific">Aeoliella straminimaris</name>
    <dbReference type="NCBI Taxonomy" id="2954799"/>
    <lineage>
        <taxon>Bacteria</taxon>
        <taxon>Pseudomonadati</taxon>
        <taxon>Planctomycetota</taxon>
        <taxon>Planctomycetia</taxon>
        <taxon>Pirellulales</taxon>
        <taxon>Lacipirellulaceae</taxon>
        <taxon>Aeoliella</taxon>
    </lineage>
</organism>
<dbReference type="RefSeq" id="WP_252852478.1">
    <property type="nucleotide sequence ID" value="NZ_JAMXLR010000036.1"/>
</dbReference>
<gene>
    <name evidence="4" type="ORF">NG895_10705</name>
</gene>
<reference evidence="4" key="1">
    <citation type="submission" date="2022-06" db="EMBL/GenBank/DDBJ databases">
        <title>Aeoliella straminimaris, a novel planctomycete from sediments.</title>
        <authorList>
            <person name="Vitorino I.R."/>
            <person name="Lage O.M."/>
        </authorList>
    </citation>
    <scope>NUCLEOTIDE SEQUENCE</scope>
    <source>
        <strain evidence="4">ICT_H6.2</strain>
    </source>
</reference>
<dbReference type="Proteomes" id="UP001155241">
    <property type="component" value="Unassembled WGS sequence"/>
</dbReference>
<dbReference type="EMBL" id="JAMXLR010000036">
    <property type="protein sequence ID" value="MCO6044376.1"/>
    <property type="molecule type" value="Genomic_DNA"/>
</dbReference>
<proteinExistence type="predicted"/>
<sequence>MIVRSDEEWPLLTLPDKESQMAFPELHKIAFIGDYPPRQCGIATFTHDLRSAVSQHTQSECIVVPVDDIQGGYEYPPEVRFQIDEQDLDSYRRAADFLNFSDVDVVSLQHEFGIYGGPAGSHILAFMRDLRRPVVTTLHTVLPEPSVAQRRVMDQLVELSTRLVVMTERSRTMLHQVYKVPQQKIDLIVHGIPDCPFADPNFYKDQFGVEGKSVGLTFGLLSPNKGIETVLQAIPEVIREVPNFVYIILGATHPSLVRSEGETYRISLERMAKELGIQNHVSFYNRFVELRELTEFIGAADLYITPYLQPAQAVSGTLAYAFGCGQAVISTPYWHAEELLADDLGVLVPFADSSALAREIIELLNDDQRRHAMRKRAYLIGRAMVWGHVAGLYLSSFQEARRNRSRAPKPLAVRTLEEQPLVMPRVNLDHLMRMTDSTGIFQHATYSLPNFQEGYCTDDNARALILTVLLEELGRDSREVHQAASTYAAFLNYAFDRESGRFRNFMSYDRQWLERDGSDDSQGRAIWALGSCIGRSQRRSLQSWAAQLFEQALPACAETTSPRTWALALIGIHEYFRRLSGDRLVNQVRETLTNKLVGLYESSATEEWPWFEDVASYNNARLSQALILSGRWAGNDRALQIGLRSLRWLASKQLSPRGRFRPIGCNGFHRRGEQAAEYDQQPIEAHAMVSASIEACYADNELFWRDQAHFAFDWFLGRNDLGQSLYDTGTGGCHDGLQENRLNENQGAESTLAFLLSLAEIELLESSLATFEPSSAVPHSPLGASANRSSMEHAT</sequence>
<dbReference type="InterPro" id="IPR008928">
    <property type="entry name" value="6-hairpin_glycosidase_sf"/>
</dbReference>
<keyword evidence="5" id="KW-1185">Reference proteome</keyword>
<evidence type="ECO:0000256" key="1">
    <source>
        <dbReference type="SAM" id="MobiDB-lite"/>
    </source>
</evidence>
<dbReference type="SUPFAM" id="SSF53756">
    <property type="entry name" value="UDP-Glycosyltransferase/glycogen phosphorylase"/>
    <property type="match status" value="1"/>
</dbReference>
<accession>A0A9X2FEJ6</accession>
<feature type="domain" description="Glycosyl transferase family 1" evidence="2">
    <location>
        <begin position="210"/>
        <end position="378"/>
    </location>
</feature>
<feature type="domain" description="Glycosyltransferase subfamily 4-like N-terminal" evidence="3">
    <location>
        <begin position="85"/>
        <end position="192"/>
    </location>
</feature>
<protein>
    <submittedName>
        <fullName evidence="4">Glycosyltransferase family 4 protein</fullName>
    </submittedName>
</protein>
<evidence type="ECO:0000259" key="3">
    <source>
        <dbReference type="Pfam" id="PF13439"/>
    </source>
</evidence>
<dbReference type="Pfam" id="PF00534">
    <property type="entry name" value="Glycos_transf_1"/>
    <property type="match status" value="1"/>
</dbReference>
<evidence type="ECO:0000259" key="2">
    <source>
        <dbReference type="Pfam" id="PF00534"/>
    </source>
</evidence>
<dbReference type="Gene3D" id="3.40.50.2000">
    <property type="entry name" value="Glycogen Phosphorylase B"/>
    <property type="match status" value="2"/>
</dbReference>
<dbReference type="InterPro" id="IPR028098">
    <property type="entry name" value="Glyco_trans_4-like_N"/>
</dbReference>
<dbReference type="GO" id="GO:0016757">
    <property type="term" value="F:glycosyltransferase activity"/>
    <property type="evidence" value="ECO:0007669"/>
    <property type="project" value="InterPro"/>
</dbReference>
<feature type="region of interest" description="Disordered" evidence="1">
    <location>
        <begin position="773"/>
        <end position="795"/>
    </location>
</feature>
<name>A0A9X2FEJ6_9BACT</name>
<evidence type="ECO:0000313" key="4">
    <source>
        <dbReference type="EMBL" id="MCO6044376.1"/>
    </source>
</evidence>
<dbReference type="PANTHER" id="PTHR12526:SF572">
    <property type="entry name" value="BLL5144 PROTEIN"/>
    <property type="match status" value="1"/>
</dbReference>